<dbReference type="GO" id="GO:0003676">
    <property type="term" value="F:nucleic acid binding"/>
    <property type="evidence" value="ECO:0007669"/>
    <property type="project" value="InterPro"/>
</dbReference>
<reference evidence="2" key="1">
    <citation type="submission" date="2017-01" db="EMBL/GenBank/DDBJ databases">
        <title>Comparative genomics of anhydrobiosis in the tardigrade Hypsibius dujardini.</title>
        <authorList>
            <person name="Yoshida Y."/>
            <person name="Koutsovoulos G."/>
            <person name="Laetsch D."/>
            <person name="Stevens L."/>
            <person name="Kumar S."/>
            <person name="Horikawa D."/>
            <person name="Ishino K."/>
            <person name="Komine S."/>
            <person name="Tomita M."/>
            <person name="Blaxter M."/>
            <person name="Arakawa K."/>
        </authorList>
    </citation>
    <scope>NUCLEOTIDE SEQUENCE [LARGE SCALE GENOMIC DNA]</scope>
    <source>
        <strain evidence="2">Z151</strain>
    </source>
</reference>
<dbReference type="Proteomes" id="UP000192578">
    <property type="component" value="Unassembled WGS sequence"/>
</dbReference>
<name>A0A9X6RP34_HYPEX</name>
<comment type="caution">
    <text evidence="1">The sequence shown here is derived from an EMBL/GenBank/DDBJ whole genome shotgun (WGS) entry which is preliminary data.</text>
</comment>
<proteinExistence type="predicted"/>
<dbReference type="Gene3D" id="3.30.420.10">
    <property type="entry name" value="Ribonuclease H-like superfamily/Ribonuclease H"/>
    <property type="match status" value="1"/>
</dbReference>
<dbReference type="PANTHER" id="PTHR46060">
    <property type="entry name" value="MARINER MOS1 TRANSPOSASE-LIKE PROTEIN"/>
    <property type="match status" value="1"/>
</dbReference>
<evidence type="ECO:0000313" key="1">
    <source>
        <dbReference type="EMBL" id="OWA55219.1"/>
    </source>
</evidence>
<keyword evidence="2" id="KW-1185">Reference proteome</keyword>
<dbReference type="EMBL" id="MTYJ01000583">
    <property type="protein sequence ID" value="OWA55219.1"/>
    <property type="molecule type" value="Genomic_DNA"/>
</dbReference>
<evidence type="ECO:0008006" key="3">
    <source>
        <dbReference type="Google" id="ProtNLM"/>
    </source>
</evidence>
<sequence>MVKCTSALRTSVFHDFKNGLTPSQCLVRLQKTFAGESIPSKRTIQRWFFDLRAARSVLEDLPRTGRHPTAVTPEKIIAVRDFVIAHPHASYAQIRHAVDIGSSQCTAILKWELGMKKNLLSMGPSHAHGGPKASPKLVRKLRKKRGKTGLRGLKLHHDNASSHTCSLTTGFLQQEGFKLLPHPPYSPDLSPCNFYLFPKLKECLRGKLFDTKKELDAAVHCRLQELSKNGFSPVFRAWLSRCEKCIQFGGDYFEGR</sequence>
<dbReference type="AlphaFoldDB" id="A0A9X6RP34"/>
<protein>
    <recommendedName>
        <fullName evidence="3">Mos1 transposase HTH domain-containing protein</fullName>
    </recommendedName>
</protein>
<dbReference type="InterPro" id="IPR036397">
    <property type="entry name" value="RNaseH_sf"/>
</dbReference>
<dbReference type="InterPro" id="IPR052709">
    <property type="entry name" value="Transposase-MT_Hybrid"/>
</dbReference>
<dbReference type="OrthoDB" id="10017160at2759"/>
<organism evidence="1 2">
    <name type="scientific">Hypsibius exemplaris</name>
    <name type="common">Freshwater tardigrade</name>
    <dbReference type="NCBI Taxonomy" id="2072580"/>
    <lineage>
        <taxon>Eukaryota</taxon>
        <taxon>Metazoa</taxon>
        <taxon>Ecdysozoa</taxon>
        <taxon>Tardigrada</taxon>
        <taxon>Eutardigrada</taxon>
        <taxon>Parachela</taxon>
        <taxon>Hypsibioidea</taxon>
        <taxon>Hypsibiidae</taxon>
        <taxon>Hypsibius</taxon>
    </lineage>
</organism>
<dbReference type="PANTHER" id="PTHR46060:SF1">
    <property type="entry name" value="MARINER MOS1 TRANSPOSASE-LIKE PROTEIN"/>
    <property type="match status" value="1"/>
</dbReference>
<accession>A0A9X6RP34</accession>
<gene>
    <name evidence="1" type="ORF">BV898_19607</name>
</gene>
<evidence type="ECO:0000313" key="2">
    <source>
        <dbReference type="Proteomes" id="UP000192578"/>
    </source>
</evidence>